<keyword evidence="7" id="KW-0869">Chloride channel</keyword>
<dbReference type="PRINTS" id="PR00762">
    <property type="entry name" value="CLCHANNEL"/>
</dbReference>
<evidence type="ECO:0000313" key="11">
    <source>
        <dbReference type="EMBL" id="GAK36814.1"/>
    </source>
</evidence>
<evidence type="ECO:0000313" key="12">
    <source>
        <dbReference type="Proteomes" id="UP000027601"/>
    </source>
</evidence>
<dbReference type="GO" id="GO:0034707">
    <property type="term" value="C:chloride channel complex"/>
    <property type="evidence" value="ECO:0007669"/>
    <property type="project" value="UniProtKB-KW"/>
</dbReference>
<protein>
    <submittedName>
        <fullName evidence="11">Chloride channel protein</fullName>
    </submittedName>
</protein>
<name>A0A069D9B7_9BACE</name>
<dbReference type="InterPro" id="IPR014743">
    <property type="entry name" value="Cl-channel_core"/>
</dbReference>
<proteinExistence type="predicted"/>
<dbReference type="STRING" id="1121097.GCA_000428125_01914"/>
<dbReference type="Proteomes" id="UP000027601">
    <property type="component" value="Unassembled WGS sequence"/>
</dbReference>
<evidence type="ECO:0000256" key="10">
    <source>
        <dbReference type="SAM" id="Phobius"/>
    </source>
</evidence>
<keyword evidence="6 10" id="KW-0472">Membrane</keyword>
<evidence type="ECO:0000256" key="7">
    <source>
        <dbReference type="ARBA" id="ARBA00023173"/>
    </source>
</evidence>
<dbReference type="eggNOG" id="COG0038">
    <property type="taxonomic scope" value="Bacteria"/>
</dbReference>
<keyword evidence="12" id="KW-1185">Reference proteome</keyword>
<comment type="caution">
    <text evidence="11">The sequence shown here is derived from an EMBL/GenBank/DDBJ whole genome shotgun (WGS) entry which is preliminary data.</text>
</comment>
<keyword evidence="4 10" id="KW-1133">Transmembrane helix</keyword>
<keyword evidence="3 10" id="KW-0812">Transmembrane</keyword>
<sequence>MEKINIGIIQRFIIWRENEIQEKHFILMLSFLVGLFTAFAALILKYLIHLIQNFLTDNFDSTEANYLYLVYPVVGIFLAGLFVRNIVKDDISHGVTKILYAISRRQGRIKRHNIWSSTIASAITIGFGGSVGAEAPIVLTGSAIGSNLGSLFKMEQRTLMLLVGCGAAGAISGIFKAPIAGLVFTIEVLMIDLTMSSLLPLLITSVTAATVSYVVTGQEAMFKFHMDQPFLLERIPYVILLGIFCGLVSLYFTRAMNVVENFYARFKGVYSKLVLGGVMLSILIFLFPPLYGEGYDTIELLLNGISNMEWDTVMNNSLFYGYGNLLLVYLLLIVLFKVFASAATNGGGGCGGIFAPSLFLGCIAGFVFSHFSNELGIFPDCPRKTLLLWEWQA</sequence>
<keyword evidence="5" id="KW-0406">Ion transport</keyword>
<evidence type="ECO:0000256" key="5">
    <source>
        <dbReference type="ARBA" id="ARBA00023065"/>
    </source>
</evidence>
<dbReference type="Gene3D" id="1.10.3080.10">
    <property type="entry name" value="Clc chloride channel"/>
    <property type="match status" value="1"/>
</dbReference>
<keyword evidence="8" id="KW-0868">Chloride</keyword>
<evidence type="ECO:0000256" key="8">
    <source>
        <dbReference type="ARBA" id="ARBA00023214"/>
    </source>
</evidence>
<dbReference type="PANTHER" id="PTHR43427">
    <property type="entry name" value="CHLORIDE CHANNEL PROTEIN CLC-E"/>
    <property type="match status" value="1"/>
</dbReference>
<keyword evidence="2" id="KW-0813">Transport</keyword>
<dbReference type="Pfam" id="PF00654">
    <property type="entry name" value="Voltage_CLC"/>
    <property type="match status" value="1"/>
</dbReference>
<feature type="transmembrane region" description="Helical" evidence="10">
    <location>
        <begin position="68"/>
        <end position="87"/>
    </location>
</feature>
<dbReference type="InterPro" id="IPR001807">
    <property type="entry name" value="ClC"/>
</dbReference>
<evidence type="ECO:0000256" key="6">
    <source>
        <dbReference type="ARBA" id="ARBA00023136"/>
    </source>
</evidence>
<organism evidence="11 12">
    <name type="scientific">Bacteroides graminisolvens DSM 19988 = JCM 15093</name>
    <dbReference type="NCBI Taxonomy" id="1121097"/>
    <lineage>
        <taxon>Bacteria</taxon>
        <taxon>Pseudomonadati</taxon>
        <taxon>Bacteroidota</taxon>
        <taxon>Bacteroidia</taxon>
        <taxon>Bacteroidales</taxon>
        <taxon>Bacteroidaceae</taxon>
        <taxon>Bacteroides</taxon>
    </lineage>
</organism>
<feature type="transmembrane region" description="Helical" evidence="10">
    <location>
        <begin position="25"/>
        <end position="48"/>
    </location>
</feature>
<keyword evidence="9" id="KW-0407">Ion channel</keyword>
<evidence type="ECO:0000256" key="4">
    <source>
        <dbReference type="ARBA" id="ARBA00022989"/>
    </source>
</evidence>
<feature type="transmembrane region" description="Helical" evidence="10">
    <location>
        <begin position="235"/>
        <end position="252"/>
    </location>
</feature>
<feature type="transmembrane region" description="Helical" evidence="10">
    <location>
        <begin position="198"/>
        <end position="215"/>
    </location>
</feature>
<dbReference type="InterPro" id="IPR050368">
    <property type="entry name" value="ClC-type_chloride_channel"/>
</dbReference>
<reference evidence="11 12" key="1">
    <citation type="journal article" date="2015" name="Microbes Environ.">
        <title>Distribution and evolution of nitrogen fixation genes in the phylum bacteroidetes.</title>
        <authorList>
            <person name="Inoue J."/>
            <person name="Oshima K."/>
            <person name="Suda W."/>
            <person name="Sakamoto M."/>
            <person name="Iino T."/>
            <person name="Noda S."/>
            <person name="Hongoh Y."/>
            <person name="Hattori M."/>
            <person name="Ohkuma M."/>
        </authorList>
    </citation>
    <scope>NUCLEOTIDE SEQUENCE [LARGE SCALE GENOMIC DNA]</scope>
    <source>
        <strain evidence="11 12">JCM 15093</strain>
    </source>
</reference>
<feature type="transmembrane region" description="Helical" evidence="10">
    <location>
        <begin position="159"/>
        <end position="186"/>
    </location>
</feature>
<feature type="transmembrane region" description="Helical" evidence="10">
    <location>
        <begin position="319"/>
        <end position="340"/>
    </location>
</feature>
<feature type="transmembrane region" description="Helical" evidence="10">
    <location>
        <begin position="352"/>
        <end position="371"/>
    </location>
</feature>
<feature type="transmembrane region" description="Helical" evidence="10">
    <location>
        <begin position="273"/>
        <end position="291"/>
    </location>
</feature>
<comment type="subcellular location">
    <subcellularLocation>
        <location evidence="1">Membrane</location>
        <topology evidence="1">Multi-pass membrane protein</topology>
    </subcellularLocation>
</comment>
<evidence type="ECO:0000256" key="3">
    <source>
        <dbReference type="ARBA" id="ARBA00022692"/>
    </source>
</evidence>
<dbReference type="GO" id="GO:0005254">
    <property type="term" value="F:chloride channel activity"/>
    <property type="evidence" value="ECO:0007669"/>
    <property type="project" value="UniProtKB-KW"/>
</dbReference>
<dbReference type="CDD" id="cd00400">
    <property type="entry name" value="Voltage_gated_ClC"/>
    <property type="match status" value="1"/>
</dbReference>
<gene>
    <name evidence="11" type="ORF">JCM15093_2009</name>
</gene>
<dbReference type="EMBL" id="BAJS01000010">
    <property type="protein sequence ID" value="GAK36814.1"/>
    <property type="molecule type" value="Genomic_DNA"/>
</dbReference>
<dbReference type="AlphaFoldDB" id="A0A069D9B7"/>
<evidence type="ECO:0000256" key="2">
    <source>
        <dbReference type="ARBA" id="ARBA00022448"/>
    </source>
</evidence>
<evidence type="ECO:0000256" key="9">
    <source>
        <dbReference type="ARBA" id="ARBA00023303"/>
    </source>
</evidence>
<accession>A0A069D9B7</accession>
<evidence type="ECO:0000256" key="1">
    <source>
        <dbReference type="ARBA" id="ARBA00004141"/>
    </source>
</evidence>
<dbReference type="PANTHER" id="PTHR43427:SF6">
    <property type="entry name" value="CHLORIDE CHANNEL PROTEIN CLC-E"/>
    <property type="match status" value="1"/>
</dbReference>
<dbReference type="SUPFAM" id="SSF81340">
    <property type="entry name" value="Clc chloride channel"/>
    <property type="match status" value="1"/>
</dbReference>
<feature type="transmembrane region" description="Helical" evidence="10">
    <location>
        <begin position="114"/>
        <end position="139"/>
    </location>
</feature>